<dbReference type="InterPro" id="IPR019826">
    <property type="entry name" value="Carboxylesterase_B_AS"/>
</dbReference>
<keyword evidence="9" id="KW-1185">Reference proteome</keyword>
<keyword evidence="2" id="KW-0719">Serine esterase</keyword>
<dbReference type="PANTHER" id="PTHR43142">
    <property type="entry name" value="CARBOXYLIC ESTER HYDROLASE"/>
    <property type="match status" value="1"/>
</dbReference>
<feature type="domain" description="Carboxylesterase type B" evidence="7">
    <location>
        <begin position="554"/>
        <end position="1069"/>
    </location>
</feature>
<evidence type="ECO:0000256" key="4">
    <source>
        <dbReference type="ARBA" id="ARBA00023157"/>
    </source>
</evidence>
<protein>
    <submittedName>
        <fullName evidence="8">Venom carboxylesterase-6</fullName>
    </submittedName>
</protein>
<evidence type="ECO:0000313" key="8">
    <source>
        <dbReference type="EMBL" id="KOC63847.1"/>
    </source>
</evidence>
<evidence type="ECO:0000259" key="7">
    <source>
        <dbReference type="Pfam" id="PF00135"/>
    </source>
</evidence>
<dbReference type="InterPro" id="IPR029058">
    <property type="entry name" value="AB_hydrolase_fold"/>
</dbReference>
<dbReference type="FunFam" id="3.40.50.1820:FF:000092">
    <property type="entry name" value="Carboxylic ester hydrolase"/>
    <property type="match status" value="1"/>
</dbReference>
<evidence type="ECO:0000256" key="2">
    <source>
        <dbReference type="ARBA" id="ARBA00022487"/>
    </source>
</evidence>
<comment type="similarity">
    <text evidence="1">Belongs to the type-B carboxylesterase/lipase family.</text>
</comment>
<organism evidence="8 9">
    <name type="scientific">Habropoda laboriosa</name>
    <dbReference type="NCBI Taxonomy" id="597456"/>
    <lineage>
        <taxon>Eukaryota</taxon>
        <taxon>Metazoa</taxon>
        <taxon>Ecdysozoa</taxon>
        <taxon>Arthropoda</taxon>
        <taxon>Hexapoda</taxon>
        <taxon>Insecta</taxon>
        <taxon>Pterygota</taxon>
        <taxon>Neoptera</taxon>
        <taxon>Endopterygota</taxon>
        <taxon>Hymenoptera</taxon>
        <taxon>Apocrita</taxon>
        <taxon>Aculeata</taxon>
        <taxon>Apoidea</taxon>
        <taxon>Anthophila</taxon>
        <taxon>Apidae</taxon>
        <taxon>Habropoda</taxon>
    </lineage>
</organism>
<dbReference type="SUPFAM" id="SSF53474">
    <property type="entry name" value="alpha/beta-Hydrolases"/>
    <property type="match status" value="2"/>
</dbReference>
<dbReference type="ESTHER" id="9hyme-a0a0l7qz84.2">
    <property type="family name" value="Carb_B_Arthropoda"/>
</dbReference>
<keyword evidence="4" id="KW-1015">Disulfide bond</keyword>
<evidence type="ECO:0000256" key="5">
    <source>
        <dbReference type="ARBA" id="ARBA00023180"/>
    </source>
</evidence>
<feature type="domain" description="Carboxylesterase type B" evidence="7">
    <location>
        <begin position="25"/>
        <end position="541"/>
    </location>
</feature>
<dbReference type="Pfam" id="PF00135">
    <property type="entry name" value="COesterase"/>
    <property type="match status" value="2"/>
</dbReference>
<proteinExistence type="inferred from homology"/>
<dbReference type="PANTHER" id="PTHR43142:SF1">
    <property type="entry name" value="CARBOXYLIC ESTER HYDROLASE"/>
    <property type="match status" value="1"/>
</dbReference>
<dbReference type="AlphaFoldDB" id="A0A0L7QZ84"/>
<sequence length="1088" mass="120665">MIVKNISTLLLLLGLVNLSLQDEESPKVNTTLGCITGYYKTSLHGKMYEAYEGIPYAEPPVGKLRFQPPQPVKSWGGDLSATKKGSVCTQYTLAAVAPTEDRVLGCEDCLYLNIYVPARKDSEKLLPVMFWIHGGAFLYGSGNEANETLIIENEVVFVTMNYRLGAFGFLSTGDKEVPGNMGLKDQSLALRWVHDHIKNFGGDPNQVTIFGVSAGSASVHYQYLSNWSAGLFQRGISISGVALDPWALSKKSPEIAKKLGSVMGCSTASSEEMVNCLQNRPARLIAEATSKILYWLDTPVAPFAPVVEKGGDNPFISDTPANIIAKGEAADVPWITGVVSEEGLFPGAEFITNDGLLKQLNDDWDNIAPYLLNYYDSLPVREYKEVAEKARKHYLGSSEINKDSVMPLIYMIGDRLFSANGANAAKLQAKYNKSPVWFYLYSYRAWTSFSETLSHSTQHFGTCHSDDTLLVTDTTVLATTKSEDLKMQKLLLEFYTSKPHVGNAIWKPLKSDGKCFRYLHIDNPQNISMDSNDNFAQRKFWNSINFNENKNEESPKVYTSLGSLTGLLRTSRHGKAYEAYEGIPYAEPPVGKLRFQPPQPVKSWGGNLPANKKGSACIQYSPAALSGSNNTVFGCEDCLFLNIYVPVRNSSEKLLPVMVWIHGGAFQAGSGNDADETVIMDKNVVLVTINYRLGLFGFLSTGDEVIPGNMGLKDQSLALRWVHDHIKNFGGDPNQVTIFGVSAGSVSVHYHYLTKWSAGLFQRGISISGVTQTAWALTNEAPERAKKLGALVGCPTANSDELVNCLQKRPAHVLSEATANFFYWFIFSLTPFAPVVEKGGDNPFISDNPANIIAKGEAADVPWISGVVSEEGLFPGAALIGDPERMKQLNDNWDNIVPYLLVYYESLPVSERKEVGDKIRNHYFGSSEINEDTAMPLIYMLGDRLFGVPLEKACRLMAKANKSPVYVYKYDFRATRSLSDLFIPSKKNYGVCHTDDVYLVVDLLLSTSTDPKDLEMQKLLLEFYTSFAINGKPQVRNANWRPLNPDEKSFRYLQIDTPQYISMNSSDNFSQKKFWNSINFNENIISSK</sequence>
<dbReference type="InterPro" id="IPR019819">
    <property type="entry name" value="Carboxylesterase_B_CS"/>
</dbReference>
<name>A0A0L7QZ84_9HYME</name>
<dbReference type="Proteomes" id="UP000053825">
    <property type="component" value="Unassembled WGS sequence"/>
</dbReference>
<dbReference type="OrthoDB" id="6846267at2759"/>
<keyword evidence="3" id="KW-0378">Hydrolase</keyword>
<gene>
    <name evidence="8" type="ORF">WH47_01177</name>
</gene>
<dbReference type="STRING" id="597456.A0A0L7QZ84"/>
<dbReference type="Gene3D" id="3.40.50.1820">
    <property type="entry name" value="alpha/beta hydrolase"/>
    <property type="match status" value="2"/>
</dbReference>
<feature type="signal peptide" evidence="6">
    <location>
        <begin position="1"/>
        <end position="21"/>
    </location>
</feature>
<evidence type="ECO:0000313" key="9">
    <source>
        <dbReference type="Proteomes" id="UP000053825"/>
    </source>
</evidence>
<dbReference type="InterPro" id="IPR002018">
    <property type="entry name" value="CarbesteraseB"/>
</dbReference>
<evidence type="ECO:0000256" key="6">
    <source>
        <dbReference type="SAM" id="SignalP"/>
    </source>
</evidence>
<dbReference type="ESTHER" id="9hyme-a0a0l7qz84.1">
    <property type="family name" value="Carb_B_Arthropoda"/>
</dbReference>
<dbReference type="EMBL" id="KQ414685">
    <property type="protein sequence ID" value="KOC63847.1"/>
    <property type="molecule type" value="Genomic_DNA"/>
</dbReference>
<keyword evidence="5" id="KW-0325">Glycoprotein</keyword>
<dbReference type="PROSITE" id="PS00941">
    <property type="entry name" value="CARBOXYLESTERASE_B_2"/>
    <property type="match status" value="2"/>
</dbReference>
<evidence type="ECO:0000256" key="1">
    <source>
        <dbReference type="ARBA" id="ARBA00005964"/>
    </source>
</evidence>
<evidence type="ECO:0000256" key="3">
    <source>
        <dbReference type="ARBA" id="ARBA00022801"/>
    </source>
</evidence>
<accession>A0A0L7QZ84</accession>
<keyword evidence="6" id="KW-0732">Signal</keyword>
<reference evidence="8 9" key="1">
    <citation type="submission" date="2015-07" db="EMBL/GenBank/DDBJ databases">
        <title>The genome of Habropoda laboriosa.</title>
        <authorList>
            <person name="Pan H."/>
            <person name="Kapheim K."/>
        </authorList>
    </citation>
    <scope>NUCLEOTIDE SEQUENCE [LARGE SCALE GENOMIC DNA]</scope>
    <source>
        <strain evidence="8">0110345459</strain>
    </source>
</reference>
<dbReference type="CDD" id="cd00312">
    <property type="entry name" value="Esterase_lipase"/>
    <property type="match status" value="2"/>
</dbReference>
<dbReference type="PROSITE" id="PS00122">
    <property type="entry name" value="CARBOXYLESTERASE_B_1"/>
    <property type="match status" value="2"/>
</dbReference>
<dbReference type="GO" id="GO:0052689">
    <property type="term" value="F:carboxylic ester hydrolase activity"/>
    <property type="evidence" value="ECO:0007669"/>
    <property type="project" value="UniProtKB-KW"/>
</dbReference>
<feature type="chain" id="PRO_5007254292" evidence="6">
    <location>
        <begin position="22"/>
        <end position="1088"/>
    </location>
</feature>